<dbReference type="Proteomes" id="UP000016637">
    <property type="component" value="Unassembled WGS sequence"/>
</dbReference>
<dbReference type="SUPFAM" id="SSF54593">
    <property type="entry name" value="Glyoxalase/Bleomycin resistance protein/Dihydroxybiphenyl dioxygenase"/>
    <property type="match status" value="2"/>
</dbReference>
<evidence type="ECO:0000313" key="2">
    <source>
        <dbReference type="EMBL" id="ERK56720.1"/>
    </source>
</evidence>
<sequence length="283" mass="31972">MKKYNSDIVLGTVTLNVNNLDNQLNFYTHTMGMHIISYNGTSATLGTIDNKPLLILNKVHTKFIRSYGLYHISYLVPSEQDLANILNHFVSTKVLLEGGADHGYSNAIYLSDPEGNGIEVYYDKDEKFWDKREDGRIIDITEALDAEHLLNISQPISPYQLPIGTSVGHIHLSVKNSKESSNFFQHILGFKDKFTVPNASWIAYGDYHHHLAVNNWAGPNLNLRKKGTPGLEKFDIHFIDGNTYNLVIQRIKIHNINILKETDDNITISDQNGIIINLINGIK</sequence>
<dbReference type="PANTHER" id="PTHR43279:SF1">
    <property type="entry name" value="CATECHOL-2,3-DIOXYGENASE"/>
    <property type="match status" value="1"/>
</dbReference>
<evidence type="ECO:0000313" key="3">
    <source>
        <dbReference type="Proteomes" id="UP000016637"/>
    </source>
</evidence>
<keyword evidence="3" id="KW-1185">Reference proteome</keyword>
<dbReference type="InterPro" id="IPR037523">
    <property type="entry name" value="VOC_core"/>
</dbReference>
<evidence type="ECO:0000259" key="1">
    <source>
        <dbReference type="PROSITE" id="PS51819"/>
    </source>
</evidence>
<comment type="caution">
    <text evidence="2">The sequence shown here is derived from an EMBL/GenBank/DDBJ whole genome shotgun (WGS) entry which is preliminary data.</text>
</comment>
<gene>
    <name evidence="2" type="ORF">HMPREF1983_01316</name>
</gene>
<dbReference type="PANTHER" id="PTHR43279">
    <property type="entry name" value="CATECHOL-2,3-DIOXYGENASE"/>
    <property type="match status" value="1"/>
</dbReference>
<dbReference type="Pfam" id="PF00903">
    <property type="entry name" value="Glyoxalase"/>
    <property type="match status" value="1"/>
</dbReference>
<protein>
    <submittedName>
        <fullName evidence="2">Glyoxalase family protein</fullName>
    </submittedName>
</protein>
<proteinExistence type="predicted"/>
<name>U2Q1T6_9BACL</name>
<dbReference type="EMBL" id="AWVP01000083">
    <property type="protein sequence ID" value="ERK56720.1"/>
    <property type="molecule type" value="Genomic_DNA"/>
</dbReference>
<dbReference type="InterPro" id="IPR004360">
    <property type="entry name" value="Glyas_Fos-R_dOase_dom"/>
</dbReference>
<dbReference type="Gene3D" id="3.10.180.10">
    <property type="entry name" value="2,3-Dihydroxybiphenyl 1,2-Dioxygenase, domain 1"/>
    <property type="match status" value="2"/>
</dbReference>
<feature type="domain" description="VOC" evidence="1">
    <location>
        <begin position="9"/>
        <end position="123"/>
    </location>
</feature>
<dbReference type="AlphaFoldDB" id="U2Q1T6"/>
<dbReference type="PROSITE" id="PS51819">
    <property type="entry name" value="VOC"/>
    <property type="match status" value="1"/>
</dbReference>
<organism evidence="2 3">
    <name type="scientific">Gemella bergeri ATCC 700627</name>
    <dbReference type="NCBI Taxonomy" id="1321820"/>
    <lineage>
        <taxon>Bacteria</taxon>
        <taxon>Bacillati</taxon>
        <taxon>Bacillota</taxon>
        <taxon>Bacilli</taxon>
        <taxon>Bacillales</taxon>
        <taxon>Gemellaceae</taxon>
        <taxon>Gemella</taxon>
    </lineage>
</organism>
<dbReference type="RefSeq" id="WP_021752542.1">
    <property type="nucleotide sequence ID" value="NZ_KI271811.1"/>
</dbReference>
<reference evidence="2 3" key="1">
    <citation type="submission" date="2013-08" db="EMBL/GenBank/DDBJ databases">
        <authorList>
            <person name="Weinstock G."/>
            <person name="Sodergren E."/>
            <person name="Wylie T."/>
            <person name="Fulton L."/>
            <person name="Fulton R."/>
            <person name="Fronick C."/>
            <person name="O'Laughlin M."/>
            <person name="Godfrey J."/>
            <person name="Miner T."/>
            <person name="Herter B."/>
            <person name="Appelbaum E."/>
            <person name="Cordes M."/>
            <person name="Lek S."/>
            <person name="Wollam A."/>
            <person name="Pepin K.H."/>
            <person name="Palsikar V.B."/>
            <person name="Mitreva M."/>
            <person name="Wilson R.K."/>
        </authorList>
    </citation>
    <scope>NUCLEOTIDE SEQUENCE [LARGE SCALE GENOMIC DNA]</scope>
    <source>
        <strain evidence="2 3">ATCC 700627</strain>
    </source>
</reference>
<accession>U2Q1T6</accession>
<dbReference type="PATRIC" id="fig|1321820.3.peg.1276"/>
<dbReference type="InterPro" id="IPR029068">
    <property type="entry name" value="Glyas_Bleomycin-R_OHBP_Dase"/>
</dbReference>
<dbReference type="eggNOG" id="COG2514">
    <property type="taxonomic scope" value="Bacteria"/>
</dbReference>
<dbReference type="HOGENOM" id="CLU_059557_0_1_9"/>